<dbReference type="GO" id="GO:0009086">
    <property type="term" value="P:methionine biosynthetic process"/>
    <property type="evidence" value="ECO:0007669"/>
    <property type="project" value="UniProtKB-UniRule"/>
</dbReference>
<evidence type="ECO:0000313" key="6">
    <source>
        <dbReference type="Proteomes" id="UP000064893"/>
    </source>
</evidence>
<feature type="domain" description="AB hydrolase-1" evidence="4">
    <location>
        <begin position="50"/>
        <end position="322"/>
    </location>
</feature>
<dbReference type="Proteomes" id="UP000064893">
    <property type="component" value="Chromosome"/>
</dbReference>
<dbReference type="EMBL" id="CP013118">
    <property type="protein sequence ID" value="ALO15203.1"/>
    <property type="molecule type" value="Genomic_DNA"/>
</dbReference>
<comment type="similarity">
    <text evidence="2">Belongs to the AB hydrolase superfamily. MetX family.</text>
</comment>
<dbReference type="EC" id="2.3.1.31" evidence="2"/>
<feature type="binding site" evidence="2">
    <location>
        <position position="201"/>
    </location>
    <ligand>
        <name>substrate</name>
    </ligand>
</feature>
<accession>A0A0S2HYN1</accession>
<dbReference type="InterPro" id="IPR008220">
    <property type="entry name" value="HAT_MetX-like"/>
</dbReference>
<keyword evidence="2" id="KW-0486">Methionine biosynthesis</keyword>
<gene>
    <name evidence="5" type="primary">metX</name>
    <name evidence="2" type="synonym">metXA</name>
    <name evidence="5" type="ORF">L21SP5_01557</name>
</gene>
<dbReference type="GO" id="GO:0004414">
    <property type="term" value="F:homoserine O-acetyltransferase activity"/>
    <property type="evidence" value="ECO:0007669"/>
    <property type="project" value="UniProtKB-UniRule"/>
</dbReference>
<dbReference type="OrthoDB" id="9800754at2"/>
<evidence type="ECO:0000313" key="5">
    <source>
        <dbReference type="EMBL" id="ALO15203.1"/>
    </source>
</evidence>
<keyword evidence="2" id="KW-0963">Cytoplasm</keyword>
<feature type="active site" description="Nucleophile" evidence="2 3">
    <location>
        <position position="144"/>
    </location>
</feature>
<keyword evidence="2" id="KW-0028">Amino-acid biosynthesis</keyword>
<dbReference type="GO" id="GO:0005737">
    <property type="term" value="C:cytoplasm"/>
    <property type="evidence" value="ECO:0007669"/>
    <property type="project" value="UniProtKB-SubCell"/>
</dbReference>
<feature type="active site" evidence="2 3">
    <location>
        <position position="316"/>
    </location>
</feature>
<dbReference type="HAMAP" id="MF_00296">
    <property type="entry name" value="MetX_acyltransf"/>
    <property type="match status" value="1"/>
</dbReference>
<keyword evidence="1 2" id="KW-0808">Transferase</keyword>
<evidence type="ECO:0000259" key="4">
    <source>
        <dbReference type="Pfam" id="PF00561"/>
    </source>
</evidence>
<reference evidence="5 6" key="1">
    <citation type="submission" date="2015-11" db="EMBL/GenBank/DDBJ databases">
        <title>Description and complete genome sequence of a novel strain predominating in hypersaline microbial mats and representing a new family of the Bacteriodetes phylum.</title>
        <authorList>
            <person name="Spring S."/>
            <person name="Bunk B."/>
            <person name="Sproer C."/>
            <person name="Klenk H.-P."/>
        </authorList>
    </citation>
    <scope>NUCLEOTIDE SEQUENCE [LARGE SCALE GENOMIC DNA]</scope>
    <source>
        <strain evidence="5 6">L21-Spi-D4</strain>
    </source>
</reference>
<dbReference type="RefSeq" id="WP_057952682.1">
    <property type="nucleotide sequence ID" value="NZ_CP013118.1"/>
</dbReference>
<feature type="binding site" evidence="2">
    <location>
        <position position="317"/>
    </location>
    <ligand>
        <name>substrate</name>
    </ligand>
</feature>
<organism evidence="5 6">
    <name type="scientific">Salinivirga cyanobacteriivorans</name>
    <dbReference type="NCBI Taxonomy" id="1307839"/>
    <lineage>
        <taxon>Bacteria</taxon>
        <taxon>Pseudomonadati</taxon>
        <taxon>Bacteroidota</taxon>
        <taxon>Bacteroidia</taxon>
        <taxon>Bacteroidales</taxon>
        <taxon>Salinivirgaceae</taxon>
        <taxon>Salinivirga</taxon>
    </lineage>
</organism>
<dbReference type="AlphaFoldDB" id="A0A0S2HYN1"/>
<comment type="subcellular location">
    <subcellularLocation>
        <location evidence="2">Cytoplasm</location>
    </subcellularLocation>
</comment>
<comment type="function">
    <text evidence="2">Transfers an acetyl group from acetyl-CoA to L-homoserine, forming acetyl-L-homoserine.</text>
</comment>
<dbReference type="SUPFAM" id="SSF53474">
    <property type="entry name" value="alpha/beta-Hydrolases"/>
    <property type="match status" value="1"/>
</dbReference>
<dbReference type="PANTHER" id="PTHR32268">
    <property type="entry name" value="HOMOSERINE O-ACETYLTRANSFERASE"/>
    <property type="match status" value="1"/>
</dbReference>
<evidence type="ECO:0000256" key="3">
    <source>
        <dbReference type="PIRSR" id="PIRSR000443-1"/>
    </source>
</evidence>
<dbReference type="KEGG" id="blq:L21SP5_01557"/>
<comment type="caution">
    <text evidence="2">Lacks conserved residue(s) required for the propagation of feature annotation.</text>
</comment>
<dbReference type="Gene3D" id="3.40.50.1820">
    <property type="entry name" value="alpha/beta hydrolase"/>
    <property type="match status" value="1"/>
</dbReference>
<dbReference type="GO" id="GO:0009092">
    <property type="term" value="P:homoserine metabolic process"/>
    <property type="evidence" value="ECO:0007669"/>
    <property type="project" value="TreeGrafter"/>
</dbReference>
<sequence>MELNTINKEVAKRTEKVTLRHFITESGTELSAIRIFYHSWGKLNSRADNVIWICHGLTADSNAAAWWPGLIGPGKTFDTNKYFIICPNTPGSCYGSSTPKELKSAADLPDKINLKITARDIANMFDLMTVQLGIKQIHILTGPSIGGFLALEWAIANTLPVKKLALVATSYYASPWNIAINETQRMAINRQNKKAGLATARAIAILSYRSAEAYNSTQQGKNETNEFYAATYQQYQGEKLVKRFSPDAYEFMIDLFNSHDVSRKNTDAHAALSKVNIPVLVIGFTHDNLFPPREQHQLAEMIPGATLQIIASDFGHDAFLTESRKVSAIIKNKLNI</sequence>
<keyword evidence="2 5" id="KW-0012">Acyltransferase</keyword>
<comment type="catalytic activity">
    <reaction evidence="2">
        <text>L-homoserine + acetyl-CoA = O-acetyl-L-homoserine + CoA</text>
        <dbReference type="Rhea" id="RHEA:13701"/>
        <dbReference type="ChEBI" id="CHEBI:57287"/>
        <dbReference type="ChEBI" id="CHEBI:57288"/>
        <dbReference type="ChEBI" id="CHEBI:57476"/>
        <dbReference type="ChEBI" id="CHEBI:57716"/>
        <dbReference type="EC" id="2.3.1.31"/>
    </reaction>
</comment>
<evidence type="ECO:0000256" key="2">
    <source>
        <dbReference type="HAMAP-Rule" id="MF_00296"/>
    </source>
</evidence>
<dbReference type="UniPathway" id="UPA00051">
    <property type="reaction ID" value="UER00074"/>
</dbReference>
<name>A0A0S2HYN1_9BACT</name>
<dbReference type="Pfam" id="PF00561">
    <property type="entry name" value="Abhydrolase_1"/>
    <property type="match status" value="1"/>
</dbReference>
<keyword evidence="6" id="KW-1185">Reference proteome</keyword>
<evidence type="ECO:0000256" key="1">
    <source>
        <dbReference type="ARBA" id="ARBA00022679"/>
    </source>
</evidence>
<comment type="pathway">
    <text evidence="2">Amino-acid biosynthesis; L-methionine biosynthesis via de novo pathway; O-acetyl-L-homoserine from L-homoserine: step 1/1.</text>
</comment>
<dbReference type="PATRIC" id="fig|1307839.3.peg.1655"/>
<protein>
    <recommendedName>
        <fullName evidence="2">Homoserine O-acetyltransferase</fullName>
        <shortName evidence="2">HAT</shortName>
        <ecNumber evidence="2">2.3.1.31</ecNumber>
    </recommendedName>
    <alternativeName>
        <fullName evidence="2">Homoserine transacetylase</fullName>
        <shortName evidence="2">HTA</shortName>
    </alternativeName>
</protein>
<feature type="active site" evidence="2 3">
    <location>
        <position position="287"/>
    </location>
</feature>
<comment type="subunit">
    <text evidence="2">Homodimer.</text>
</comment>
<dbReference type="PANTHER" id="PTHR32268:SF11">
    <property type="entry name" value="HOMOSERINE O-ACETYLTRANSFERASE"/>
    <property type="match status" value="1"/>
</dbReference>
<dbReference type="STRING" id="1307839.L21SP5_01557"/>
<proteinExistence type="inferred from homology"/>
<dbReference type="InterPro" id="IPR000073">
    <property type="entry name" value="AB_hydrolase_1"/>
</dbReference>
<dbReference type="InterPro" id="IPR029058">
    <property type="entry name" value="AB_hydrolase_fold"/>
</dbReference>
<dbReference type="PIRSF" id="PIRSF000443">
    <property type="entry name" value="Homoser_Ac_trans"/>
    <property type="match status" value="1"/>
</dbReference>